<gene>
    <name evidence="2" type="ORF">H8E41_00455</name>
</gene>
<dbReference type="AlphaFoldDB" id="A0A8J6N9F0"/>
<proteinExistence type="predicted"/>
<evidence type="ECO:0000313" key="3">
    <source>
        <dbReference type="Proteomes" id="UP000614424"/>
    </source>
</evidence>
<sequence length="89" mass="9984">MHDVIEQKVIEIDMRGQVCPACLLVAMDKMNKNRDVLKSGEARLCIKTDNREATTTIPTTAKNMGYGVSVTKMDTYYRLCVGILAEEKD</sequence>
<dbReference type="InterPro" id="IPR036868">
    <property type="entry name" value="TusA-like_sf"/>
</dbReference>
<evidence type="ECO:0000259" key="1">
    <source>
        <dbReference type="Pfam" id="PF01206"/>
    </source>
</evidence>
<dbReference type="Proteomes" id="UP000614424">
    <property type="component" value="Unassembled WGS sequence"/>
</dbReference>
<evidence type="ECO:0000313" key="2">
    <source>
        <dbReference type="EMBL" id="MBC8316346.1"/>
    </source>
</evidence>
<name>A0A8J6N9F0_9BACT</name>
<comment type="caution">
    <text evidence="2">The sequence shown here is derived from an EMBL/GenBank/DDBJ whole genome shotgun (WGS) entry which is preliminary data.</text>
</comment>
<dbReference type="InterPro" id="IPR001455">
    <property type="entry name" value="TusA-like"/>
</dbReference>
<dbReference type="Pfam" id="PF01206">
    <property type="entry name" value="TusA"/>
    <property type="match status" value="1"/>
</dbReference>
<reference evidence="2 3" key="1">
    <citation type="submission" date="2020-08" db="EMBL/GenBank/DDBJ databases">
        <title>Bridging the membrane lipid divide: bacteria of the FCB group superphylum have the potential to synthesize archaeal ether lipids.</title>
        <authorList>
            <person name="Villanueva L."/>
            <person name="Von Meijenfeldt F.A.B."/>
            <person name="Westbye A.B."/>
            <person name="Yadav S."/>
            <person name="Hopmans E.C."/>
            <person name="Dutilh B.E."/>
            <person name="Sinninghe Damste J.S."/>
        </authorList>
    </citation>
    <scope>NUCLEOTIDE SEQUENCE [LARGE SCALE GENOMIC DNA]</scope>
    <source>
        <strain evidence="2">NIOZ-UU47</strain>
    </source>
</reference>
<dbReference type="Gene3D" id="3.30.110.40">
    <property type="entry name" value="TusA-like domain"/>
    <property type="match status" value="1"/>
</dbReference>
<dbReference type="SUPFAM" id="SSF64307">
    <property type="entry name" value="SirA-like"/>
    <property type="match status" value="1"/>
</dbReference>
<organism evidence="2 3">
    <name type="scientific">Candidatus Desulfobia pelagia</name>
    <dbReference type="NCBI Taxonomy" id="2841692"/>
    <lineage>
        <taxon>Bacteria</taxon>
        <taxon>Pseudomonadati</taxon>
        <taxon>Thermodesulfobacteriota</taxon>
        <taxon>Desulfobulbia</taxon>
        <taxon>Desulfobulbales</taxon>
        <taxon>Desulfobulbaceae</taxon>
        <taxon>Candidatus Desulfobia</taxon>
    </lineage>
</organism>
<dbReference type="EMBL" id="JACNJZ010000025">
    <property type="protein sequence ID" value="MBC8316346.1"/>
    <property type="molecule type" value="Genomic_DNA"/>
</dbReference>
<dbReference type="CDD" id="cd00291">
    <property type="entry name" value="SirA_YedF_YeeD"/>
    <property type="match status" value="1"/>
</dbReference>
<accession>A0A8J6N9F0</accession>
<protein>
    <submittedName>
        <fullName evidence="2">Sulfurtransferase TusA family protein</fullName>
    </submittedName>
</protein>
<feature type="domain" description="UPF0033" evidence="1">
    <location>
        <begin position="10"/>
        <end position="81"/>
    </location>
</feature>